<dbReference type="GO" id="GO:0016787">
    <property type="term" value="F:hydrolase activity"/>
    <property type="evidence" value="ECO:0007669"/>
    <property type="project" value="UniProtKB-KW"/>
</dbReference>
<dbReference type="STRING" id="84724.SAMN04488564_103552"/>
<organism evidence="7 8">
    <name type="scientific">Lentzea waywayandensis</name>
    <dbReference type="NCBI Taxonomy" id="84724"/>
    <lineage>
        <taxon>Bacteria</taxon>
        <taxon>Bacillati</taxon>
        <taxon>Actinomycetota</taxon>
        <taxon>Actinomycetes</taxon>
        <taxon>Pseudonocardiales</taxon>
        <taxon>Pseudonocardiaceae</taxon>
        <taxon>Lentzea</taxon>
    </lineage>
</organism>
<keyword evidence="8" id="KW-1185">Reference proteome</keyword>
<dbReference type="InterPro" id="IPR051601">
    <property type="entry name" value="Serine_prot/Carboxylest_S33"/>
</dbReference>
<comment type="similarity">
    <text evidence="1">Belongs to the peptidase S33 family.</text>
</comment>
<evidence type="ECO:0000259" key="6">
    <source>
        <dbReference type="Pfam" id="PF08386"/>
    </source>
</evidence>
<feature type="domain" description="Peptidase S33 tripeptidyl aminopeptidase-like C-terminal" evidence="6">
    <location>
        <begin position="456"/>
        <end position="548"/>
    </location>
</feature>
<evidence type="ECO:0000256" key="2">
    <source>
        <dbReference type="ARBA" id="ARBA00022729"/>
    </source>
</evidence>
<dbReference type="PANTHER" id="PTHR43248:SF29">
    <property type="entry name" value="TRIPEPTIDYL AMINOPEPTIDASE"/>
    <property type="match status" value="1"/>
</dbReference>
<dbReference type="Pfam" id="PF08386">
    <property type="entry name" value="Abhydrolase_4"/>
    <property type="match status" value="1"/>
</dbReference>
<dbReference type="EMBL" id="FOYL01000003">
    <property type="protein sequence ID" value="SFR11280.1"/>
    <property type="molecule type" value="Genomic_DNA"/>
</dbReference>
<gene>
    <name evidence="7" type="ORF">SAMN04488564_103552</name>
</gene>
<dbReference type="InterPro" id="IPR029058">
    <property type="entry name" value="AB_hydrolase_fold"/>
</dbReference>
<evidence type="ECO:0000313" key="8">
    <source>
        <dbReference type="Proteomes" id="UP000198583"/>
    </source>
</evidence>
<dbReference type="SUPFAM" id="SSF53474">
    <property type="entry name" value="alpha/beta-Hydrolases"/>
    <property type="match status" value="1"/>
</dbReference>
<feature type="domain" description="AB hydrolase-1" evidence="5">
    <location>
        <begin position="138"/>
        <end position="302"/>
    </location>
</feature>
<sequence>MVFPFSSVASAASPGRAGAGRDPPVRKYFRGGIAALTGALIATSIVLTPAAGAAAKQDPDTQKLAGALATQKVTWEECAFPGVAPETVAKFKTVKGLACATIQVPRDWHNPADGNTIGIRVSKTETAYKGTSRQGIALVNPGGPGGSGLPWGAAMALRTPVLAGQYDFIGFDPRGVGLSSPLTCSYTVPNSTDINVLNKAKVDGCLENPLTQFITTEQTAYDMDFIRVVLGEKKMSYIGYSYGTWLGTWYAATFPSKAHRFLLDSAVDASQSTLENTWDLQPRTRDRQFQEALLPFMARSDAKYGQGTDPMEIRRNWEKAGGTREFIGQLFVAWFVIPAMYDTSQYHVAASAVASVIDAAAQGTESEKVEQIVAKMLTIPGLTDENKAFIAKAKTNALAAIAKKERVAVKTTTAAAEVETWDATFEAIRCQDGQWNQNLHYWNYWLADLTVNAPFIAPFMSTPLCAYWPTKNSMPKPDKKTFPRLLVAQSELDAATAYEGGLATAKALPNAKLISVDNEGSHGLFPYNTDCVDDPIVFYFQTGATPRKQFTGCQALPLPNEDKTFDVGGKLTNGKVKIKMITPAVKEANKIVKDLLSGSSTAAADESGMPANL</sequence>
<keyword evidence="2" id="KW-0732">Signal</keyword>
<evidence type="ECO:0000256" key="4">
    <source>
        <dbReference type="SAM" id="MobiDB-lite"/>
    </source>
</evidence>
<evidence type="ECO:0000313" key="7">
    <source>
        <dbReference type="EMBL" id="SFR11280.1"/>
    </source>
</evidence>
<dbReference type="PANTHER" id="PTHR43248">
    <property type="entry name" value="2-SUCCINYL-6-HYDROXY-2,4-CYCLOHEXADIENE-1-CARBOXYLATE SYNTHASE"/>
    <property type="match status" value="1"/>
</dbReference>
<accession>A0A1I6E0K9</accession>
<dbReference type="InterPro" id="IPR013595">
    <property type="entry name" value="Pept_S33_TAP-like_C"/>
</dbReference>
<evidence type="ECO:0000259" key="5">
    <source>
        <dbReference type="Pfam" id="PF00561"/>
    </source>
</evidence>
<name>A0A1I6E0K9_9PSEU</name>
<evidence type="ECO:0000256" key="3">
    <source>
        <dbReference type="ARBA" id="ARBA00022801"/>
    </source>
</evidence>
<proteinExistence type="inferred from homology"/>
<keyword evidence="3" id="KW-0378">Hydrolase</keyword>
<dbReference type="Gene3D" id="3.40.50.1820">
    <property type="entry name" value="alpha/beta hydrolase"/>
    <property type="match status" value="1"/>
</dbReference>
<feature type="region of interest" description="Disordered" evidence="4">
    <location>
        <begin position="1"/>
        <end position="21"/>
    </location>
</feature>
<evidence type="ECO:0000256" key="1">
    <source>
        <dbReference type="ARBA" id="ARBA00010088"/>
    </source>
</evidence>
<reference evidence="8" key="1">
    <citation type="submission" date="2016-10" db="EMBL/GenBank/DDBJ databases">
        <authorList>
            <person name="Varghese N."/>
            <person name="Submissions S."/>
        </authorList>
    </citation>
    <scope>NUCLEOTIDE SEQUENCE [LARGE SCALE GENOMIC DNA]</scope>
    <source>
        <strain evidence="8">DSM 44232</strain>
    </source>
</reference>
<dbReference type="AlphaFoldDB" id="A0A1I6E0K9"/>
<dbReference type="Pfam" id="PF00561">
    <property type="entry name" value="Abhydrolase_1"/>
    <property type="match status" value="1"/>
</dbReference>
<dbReference type="Proteomes" id="UP000198583">
    <property type="component" value="Unassembled WGS sequence"/>
</dbReference>
<dbReference type="InterPro" id="IPR000073">
    <property type="entry name" value="AB_hydrolase_1"/>
</dbReference>
<protein>
    <submittedName>
        <fullName evidence="7">Pimeloyl-ACP methyl ester carboxylesterase</fullName>
    </submittedName>
</protein>